<evidence type="ECO:0000256" key="1">
    <source>
        <dbReference type="ARBA" id="ARBA00001946"/>
    </source>
</evidence>
<organism evidence="15 16">
    <name type="scientific">Almyronema epifaneia S1</name>
    <dbReference type="NCBI Taxonomy" id="2991925"/>
    <lineage>
        <taxon>Bacteria</taxon>
        <taxon>Bacillati</taxon>
        <taxon>Cyanobacteriota</taxon>
        <taxon>Cyanophyceae</taxon>
        <taxon>Nodosilineales</taxon>
        <taxon>Nodosilineaceae</taxon>
        <taxon>Almyronema</taxon>
        <taxon>Almyronema epifaneia</taxon>
    </lineage>
</organism>
<feature type="domain" description="tRNA nucleotidyltransferase/poly(A) polymerase RNA and SrmB- binding" evidence="13">
    <location>
        <begin position="165"/>
        <end position="226"/>
    </location>
</feature>
<dbReference type="SUPFAM" id="SSF81891">
    <property type="entry name" value="Poly A polymerase C-terminal region-like"/>
    <property type="match status" value="1"/>
</dbReference>
<evidence type="ECO:0000256" key="7">
    <source>
        <dbReference type="ARBA" id="ARBA00022723"/>
    </source>
</evidence>
<keyword evidence="10 11" id="KW-0694">RNA-binding</keyword>
<keyword evidence="9" id="KW-0460">Magnesium</keyword>
<dbReference type="InterPro" id="IPR032810">
    <property type="entry name" value="CCA-adding_enz_C"/>
</dbReference>
<keyword evidence="16" id="KW-1185">Reference proteome</keyword>
<evidence type="ECO:0000256" key="11">
    <source>
        <dbReference type="RuleBase" id="RU003953"/>
    </source>
</evidence>
<sequence length="439" mass="49206">MTLPVNTLPAALSPQTWPFELALLPTSAYLVGGSVRDVLLERQADYLDLDFVLPEAAIETAQLIAKHYQVGFVVLDAHHKIARVVFPQATVDFAQQVGPSLETDLRRRDFTVNAIAYHPHTRQLIDPLQGGQDLKKRLLRMISMDNLAADPLRLLRAYRQAAQLDFRVEPQTQVAIRRLADLLTQVAAERVRGELDALLSKPAGTAQLKACCQDRLLQGWLPQITADSLQTVAAIDQAYSDLQTHWPGYASLVTGWFKEQSVPGMHRSWLKAAKLSQLLTLDEAIAEAELIHLKYSRAEQQVVLATLRNQTRLTPLQVRSLSIREQYDLFRDTSQSFLSLSILALALQYPAERVYALIQRFLNPADPVAHPTTLISGRTLMQKLQLRPGRHIGQLLESIQLAHAEGKVTNAAEALDWAQLAIQHQEISVSKNYGLRRDR</sequence>
<keyword evidence="7" id="KW-0479">Metal-binding</keyword>
<evidence type="ECO:0000259" key="14">
    <source>
        <dbReference type="Pfam" id="PF13735"/>
    </source>
</evidence>
<dbReference type="InterPro" id="IPR032828">
    <property type="entry name" value="PolyA_RNA-bd"/>
</dbReference>
<evidence type="ECO:0000256" key="10">
    <source>
        <dbReference type="ARBA" id="ARBA00022884"/>
    </source>
</evidence>
<evidence type="ECO:0000256" key="6">
    <source>
        <dbReference type="ARBA" id="ARBA00022695"/>
    </source>
</evidence>
<dbReference type="InterPro" id="IPR050124">
    <property type="entry name" value="tRNA_CCA-adding_enzyme"/>
</dbReference>
<dbReference type="Pfam" id="PF13735">
    <property type="entry name" value="tRNA_NucTran2_2"/>
    <property type="match status" value="1"/>
</dbReference>
<protein>
    <submittedName>
        <fullName evidence="15">CCA tRNA nucleotidyltransferase</fullName>
    </submittedName>
</protein>
<keyword evidence="5" id="KW-0819">tRNA processing</keyword>
<keyword evidence="4 11" id="KW-0808">Transferase</keyword>
<evidence type="ECO:0000256" key="8">
    <source>
        <dbReference type="ARBA" id="ARBA00022741"/>
    </source>
</evidence>
<evidence type="ECO:0000313" key="15">
    <source>
        <dbReference type="EMBL" id="MFE4106396.1"/>
    </source>
</evidence>
<evidence type="ECO:0000256" key="4">
    <source>
        <dbReference type="ARBA" id="ARBA00022679"/>
    </source>
</evidence>
<accession>A0ABW6IE01</accession>
<evidence type="ECO:0000256" key="5">
    <source>
        <dbReference type="ARBA" id="ARBA00022694"/>
    </source>
</evidence>
<gene>
    <name evidence="15" type="ORF">ACFVKH_08925</name>
</gene>
<dbReference type="Gene3D" id="3.30.460.10">
    <property type="entry name" value="Beta Polymerase, domain 2"/>
    <property type="match status" value="1"/>
</dbReference>
<evidence type="ECO:0000256" key="9">
    <source>
        <dbReference type="ARBA" id="ARBA00022842"/>
    </source>
</evidence>
<reference evidence="15 16" key="1">
    <citation type="submission" date="2024-10" db="EMBL/GenBank/DDBJ databases">
        <authorList>
            <person name="Ratan Roy A."/>
            <person name="Morales Sandoval P.H."/>
            <person name="De Los Santos Villalobos S."/>
            <person name="Chakraborty S."/>
            <person name="Mukherjee J."/>
        </authorList>
    </citation>
    <scope>NUCLEOTIDE SEQUENCE [LARGE SCALE GENOMIC DNA]</scope>
    <source>
        <strain evidence="15 16">S1</strain>
    </source>
</reference>
<dbReference type="Proteomes" id="UP001600165">
    <property type="component" value="Unassembled WGS sequence"/>
</dbReference>
<feature type="domain" description="Poly A polymerase head" evidence="12">
    <location>
        <begin position="28"/>
        <end position="140"/>
    </location>
</feature>
<dbReference type="InterPro" id="IPR002646">
    <property type="entry name" value="PolA_pol_head_dom"/>
</dbReference>
<dbReference type="CDD" id="cd05398">
    <property type="entry name" value="NT_ClassII-CCAase"/>
    <property type="match status" value="1"/>
</dbReference>
<comment type="similarity">
    <text evidence="2 11">Belongs to the tRNA nucleotidyltransferase/poly(A) polymerase family.</text>
</comment>
<dbReference type="PANTHER" id="PTHR47545:SF2">
    <property type="entry name" value="CC-ADDING TRNA NUCLEOTIDYLTRANSFERASE"/>
    <property type="match status" value="1"/>
</dbReference>
<dbReference type="Pfam" id="PF01743">
    <property type="entry name" value="PolyA_pol"/>
    <property type="match status" value="1"/>
</dbReference>
<name>A0ABW6IE01_9CYAN</name>
<dbReference type="RefSeq" id="WP_377964108.1">
    <property type="nucleotide sequence ID" value="NZ_JBHZOL010000065.1"/>
</dbReference>
<evidence type="ECO:0000259" key="12">
    <source>
        <dbReference type="Pfam" id="PF01743"/>
    </source>
</evidence>
<comment type="caution">
    <text evidence="15">The sequence shown here is derived from an EMBL/GenBank/DDBJ whole genome shotgun (WGS) entry which is preliminary data.</text>
</comment>
<dbReference type="Gene3D" id="1.10.3090.10">
    <property type="entry name" value="cca-adding enzyme, domain 2"/>
    <property type="match status" value="1"/>
</dbReference>
<keyword evidence="6" id="KW-0548">Nucleotidyltransferase</keyword>
<comment type="cofactor">
    <cofactor evidence="1">
        <name>Mg(2+)</name>
        <dbReference type="ChEBI" id="CHEBI:18420"/>
    </cofactor>
</comment>
<proteinExistence type="inferred from homology"/>
<keyword evidence="8" id="KW-0547">Nucleotide-binding</keyword>
<evidence type="ECO:0000256" key="2">
    <source>
        <dbReference type="ARBA" id="ARBA00007265"/>
    </source>
</evidence>
<dbReference type="SUPFAM" id="SSF81301">
    <property type="entry name" value="Nucleotidyltransferase"/>
    <property type="match status" value="1"/>
</dbReference>
<dbReference type="PANTHER" id="PTHR47545">
    <property type="entry name" value="MULTIFUNCTIONAL CCA PROTEIN"/>
    <property type="match status" value="1"/>
</dbReference>
<dbReference type="Pfam" id="PF12627">
    <property type="entry name" value="PolyA_pol_RNAbd"/>
    <property type="match status" value="1"/>
</dbReference>
<dbReference type="EMBL" id="JBHZOL010000065">
    <property type="protein sequence ID" value="MFE4106396.1"/>
    <property type="molecule type" value="Genomic_DNA"/>
</dbReference>
<keyword evidence="3" id="KW-0820">tRNA-binding</keyword>
<evidence type="ECO:0000256" key="3">
    <source>
        <dbReference type="ARBA" id="ARBA00022555"/>
    </source>
</evidence>
<evidence type="ECO:0000259" key="13">
    <source>
        <dbReference type="Pfam" id="PF12627"/>
    </source>
</evidence>
<feature type="domain" description="CCA-adding enzyme C-terminal" evidence="14">
    <location>
        <begin position="273"/>
        <end position="416"/>
    </location>
</feature>
<evidence type="ECO:0000313" key="16">
    <source>
        <dbReference type="Proteomes" id="UP001600165"/>
    </source>
</evidence>
<dbReference type="InterPro" id="IPR043519">
    <property type="entry name" value="NT_sf"/>
</dbReference>